<dbReference type="CDD" id="cd07890">
    <property type="entry name" value="CYTH-like_AC_IV-like"/>
    <property type="match status" value="1"/>
</dbReference>
<keyword evidence="2" id="KW-0456">Lyase</keyword>
<reference evidence="2 3" key="1">
    <citation type="submission" date="2020-07" db="EMBL/GenBank/DDBJ databases">
        <title>Sequencing the genomes of 1000 actinobacteria strains.</title>
        <authorList>
            <person name="Klenk H.-P."/>
        </authorList>
    </citation>
    <scope>NUCLEOTIDE SEQUENCE [LARGE SCALE GENOMIC DNA]</scope>
    <source>
        <strain evidence="2 3">DSM 44442</strain>
    </source>
</reference>
<dbReference type="RefSeq" id="WP_179825346.1">
    <property type="nucleotide sequence ID" value="NZ_JACCFS010000001.1"/>
</dbReference>
<dbReference type="PANTHER" id="PTHR21028:SF2">
    <property type="entry name" value="CYTH DOMAIN-CONTAINING PROTEIN"/>
    <property type="match status" value="1"/>
</dbReference>
<dbReference type="SMART" id="SM01118">
    <property type="entry name" value="CYTH"/>
    <property type="match status" value="1"/>
</dbReference>
<dbReference type="Gene3D" id="2.40.320.10">
    <property type="entry name" value="Hypothetical Protein Pfu-838710-001"/>
    <property type="match status" value="1"/>
</dbReference>
<organism evidence="2 3">
    <name type="scientific">Nocardiopsis aegyptia</name>
    <dbReference type="NCBI Taxonomy" id="220378"/>
    <lineage>
        <taxon>Bacteria</taxon>
        <taxon>Bacillati</taxon>
        <taxon>Actinomycetota</taxon>
        <taxon>Actinomycetes</taxon>
        <taxon>Streptosporangiales</taxon>
        <taxon>Nocardiopsidaceae</taxon>
        <taxon>Nocardiopsis</taxon>
    </lineage>
</organism>
<evidence type="ECO:0000313" key="2">
    <source>
        <dbReference type="EMBL" id="NYJ35872.1"/>
    </source>
</evidence>
<dbReference type="EMBL" id="JACCFS010000001">
    <property type="protein sequence ID" value="NYJ35872.1"/>
    <property type="molecule type" value="Genomic_DNA"/>
</dbReference>
<dbReference type="PROSITE" id="PS51707">
    <property type="entry name" value="CYTH"/>
    <property type="match status" value="1"/>
</dbReference>
<accession>A0A7Z0EPG0</accession>
<dbReference type="InterPro" id="IPR023577">
    <property type="entry name" value="CYTH_domain"/>
</dbReference>
<protein>
    <submittedName>
        <fullName evidence="2">Adenylate cyclase class 2</fullName>
        <ecNumber evidence="2">4.6.1.1</ecNumber>
    </submittedName>
</protein>
<proteinExistence type="predicted"/>
<comment type="caution">
    <text evidence="2">The sequence shown here is derived from an EMBL/GenBank/DDBJ whole genome shotgun (WGS) entry which is preliminary data.</text>
</comment>
<dbReference type="AlphaFoldDB" id="A0A7Z0EPG0"/>
<dbReference type="GO" id="GO:0004016">
    <property type="term" value="F:adenylate cyclase activity"/>
    <property type="evidence" value="ECO:0007669"/>
    <property type="project" value="UniProtKB-EC"/>
</dbReference>
<dbReference type="Proteomes" id="UP000572051">
    <property type="component" value="Unassembled WGS sequence"/>
</dbReference>
<name>A0A7Z0EPG0_9ACTN</name>
<gene>
    <name evidence="2" type="ORF">HNR10_003753</name>
</gene>
<dbReference type="NCBIfam" id="TIGR00318">
    <property type="entry name" value="cyaB"/>
    <property type="match status" value="1"/>
</dbReference>
<evidence type="ECO:0000259" key="1">
    <source>
        <dbReference type="PROSITE" id="PS51707"/>
    </source>
</evidence>
<dbReference type="SUPFAM" id="SSF55154">
    <property type="entry name" value="CYTH-like phosphatases"/>
    <property type="match status" value="1"/>
</dbReference>
<dbReference type="InterPro" id="IPR033469">
    <property type="entry name" value="CYTH-like_dom_sf"/>
</dbReference>
<keyword evidence="3" id="KW-1185">Reference proteome</keyword>
<feature type="domain" description="CYTH" evidence="1">
    <location>
        <begin position="3"/>
        <end position="186"/>
    </location>
</feature>
<dbReference type="InterPro" id="IPR008173">
    <property type="entry name" value="Adenylyl_cyclase_CyaB"/>
</dbReference>
<dbReference type="PANTHER" id="PTHR21028">
    <property type="entry name" value="SI:CH211-156B7.4"/>
    <property type="match status" value="1"/>
</dbReference>
<dbReference type="EC" id="4.6.1.1" evidence="2"/>
<evidence type="ECO:0000313" key="3">
    <source>
        <dbReference type="Proteomes" id="UP000572051"/>
    </source>
</evidence>
<dbReference type="Pfam" id="PF01928">
    <property type="entry name" value="CYTH"/>
    <property type="match status" value="1"/>
</dbReference>
<sequence length="194" mass="21840">MSPVEVERKRELEGSAAEARARLAELGYRETSSFTEVDSYFSRPDVDFLETVECLRVRHRDGFAEITYKPASTADNHSHDGVITKRETNVLLQDTDQADHADLLLRSLGMVFLARVEKSRTSYRHPEHDDITLVLDEVAGTGVFLETEIISHDTDTAATQLRKVEDELGLSAYPVVSLPYRDLVLQRGAMADHH</sequence>